<evidence type="ECO:0000313" key="3">
    <source>
        <dbReference type="Proteomes" id="UP000448943"/>
    </source>
</evidence>
<comment type="caution">
    <text evidence="2">The sequence shown here is derived from an EMBL/GenBank/DDBJ whole genome shotgun (WGS) entry which is preliminary data.</text>
</comment>
<dbReference type="Pfam" id="PF18730">
    <property type="entry name" value="HEPN_Cthe2314"/>
    <property type="match status" value="1"/>
</dbReference>
<gene>
    <name evidence="2" type="ORF">ERL59_07885</name>
</gene>
<protein>
    <recommendedName>
        <fullName evidence="1">Cthe-2314-like HEPN domain-containing protein</fullName>
    </recommendedName>
</protein>
<proteinExistence type="predicted"/>
<sequence>MFDQSFKLPDRKKEGDFFHINQAIEKFSDLIIELDQKKDLPDKYIRIKLLAEAFIISLNELEQSVFSSKKYSKKIHTTYEEDMDAAELKDYYLHVYYYKNSFIRIFSILDKLGYFLNDLFDLKTEQVKSRFSYYTALRQMYDLKKHPTLQKLLYHIKLEYKEPMNHLRKKRNLEIHYINVEMLDDLAKTDDVSEEKVTVENLANNVYILQQGYKMVCLSLIEVFDYANQLLQKQLEHT</sequence>
<dbReference type="InterPro" id="IPR041394">
    <property type="entry name" value="HEPN_Cthe2314"/>
</dbReference>
<dbReference type="OrthoDB" id="2641850at2"/>
<reference evidence="2 3" key="1">
    <citation type="submission" date="2019-01" db="EMBL/GenBank/DDBJ databases">
        <title>Chengkuizengella sp. nov., isolated from deep-sea sediment of East Pacific Ocean.</title>
        <authorList>
            <person name="Yang J."/>
            <person name="Lai Q."/>
            <person name="Shao Z."/>
        </authorList>
    </citation>
    <scope>NUCLEOTIDE SEQUENCE [LARGE SCALE GENOMIC DNA]</scope>
    <source>
        <strain evidence="2 3">YPA3-1-1</strain>
    </source>
</reference>
<feature type="domain" description="Cthe-2314-like HEPN" evidence="1">
    <location>
        <begin position="53"/>
        <end position="228"/>
    </location>
</feature>
<organism evidence="2 3">
    <name type="scientific">Chengkuizengella marina</name>
    <dbReference type="NCBI Taxonomy" id="2507566"/>
    <lineage>
        <taxon>Bacteria</taxon>
        <taxon>Bacillati</taxon>
        <taxon>Bacillota</taxon>
        <taxon>Bacilli</taxon>
        <taxon>Bacillales</taxon>
        <taxon>Paenibacillaceae</taxon>
        <taxon>Chengkuizengella</taxon>
    </lineage>
</organism>
<dbReference type="Proteomes" id="UP000448943">
    <property type="component" value="Unassembled WGS sequence"/>
</dbReference>
<dbReference type="RefSeq" id="WP_160645672.1">
    <property type="nucleotide sequence ID" value="NZ_SIJB01000018.1"/>
</dbReference>
<dbReference type="AlphaFoldDB" id="A0A6N9Q0Z2"/>
<evidence type="ECO:0000259" key="1">
    <source>
        <dbReference type="Pfam" id="PF18730"/>
    </source>
</evidence>
<name>A0A6N9Q0Z2_9BACL</name>
<keyword evidence="3" id="KW-1185">Reference proteome</keyword>
<evidence type="ECO:0000313" key="2">
    <source>
        <dbReference type="EMBL" id="NBI28876.1"/>
    </source>
</evidence>
<accession>A0A6N9Q0Z2</accession>
<dbReference type="EMBL" id="SIJB01000018">
    <property type="protein sequence ID" value="NBI28876.1"/>
    <property type="molecule type" value="Genomic_DNA"/>
</dbReference>